<reference evidence="1 2" key="1">
    <citation type="journal article" date="2025" name="Microbiol. Resour. Announc.">
        <title>Draft genome sequences for Neonectria magnoliae and Neonectria punicea, canker pathogens of Liriodendron tulipifera and Acer saccharum in West Virginia.</title>
        <authorList>
            <person name="Petronek H.M."/>
            <person name="Kasson M.T."/>
            <person name="Metheny A.M."/>
            <person name="Stauder C.M."/>
            <person name="Lovett B."/>
            <person name="Lynch S.C."/>
            <person name="Garnas J.R."/>
            <person name="Kasson L.R."/>
            <person name="Stajich J.E."/>
        </authorList>
    </citation>
    <scope>NUCLEOTIDE SEQUENCE [LARGE SCALE GENOMIC DNA]</scope>
    <source>
        <strain evidence="1 2">NRRL 64651</strain>
    </source>
</reference>
<evidence type="ECO:0000313" key="1">
    <source>
        <dbReference type="EMBL" id="KAK7430568.1"/>
    </source>
</evidence>
<proteinExistence type="predicted"/>
<protein>
    <submittedName>
        <fullName evidence="1">Uncharacterized protein</fullName>
    </submittedName>
</protein>
<gene>
    <name evidence="1" type="ORF">QQZ08_002860</name>
</gene>
<keyword evidence="2" id="KW-1185">Reference proteome</keyword>
<organism evidence="1 2">
    <name type="scientific">Neonectria magnoliae</name>
    <dbReference type="NCBI Taxonomy" id="2732573"/>
    <lineage>
        <taxon>Eukaryota</taxon>
        <taxon>Fungi</taxon>
        <taxon>Dikarya</taxon>
        <taxon>Ascomycota</taxon>
        <taxon>Pezizomycotina</taxon>
        <taxon>Sordariomycetes</taxon>
        <taxon>Hypocreomycetidae</taxon>
        <taxon>Hypocreales</taxon>
        <taxon>Nectriaceae</taxon>
        <taxon>Neonectria</taxon>
    </lineage>
</organism>
<accession>A0ABR1IAD6</accession>
<name>A0ABR1IAD6_9HYPO</name>
<sequence length="129" mass="14554">MPAKPGGTVWDNAEFLKELGVSFFLAAQENGGISPEVRKGIVDHLESRGFTITWEAIRFPASAKLGRFSMGSWFSVAWTMKWDANVHQDILICLFQHLKLNTVDWANVMDDLKVMGYTFSESALRYGHL</sequence>
<comment type="caution">
    <text evidence="1">The sequence shown here is derived from an EMBL/GenBank/DDBJ whole genome shotgun (WGS) entry which is preliminary data.</text>
</comment>
<dbReference type="Proteomes" id="UP001498421">
    <property type="component" value="Unassembled WGS sequence"/>
</dbReference>
<dbReference type="EMBL" id="JAZAVK010000018">
    <property type="protein sequence ID" value="KAK7430568.1"/>
    <property type="molecule type" value="Genomic_DNA"/>
</dbReference>
<evidence type="ECO:0000313" key="2">
    <source>
        <dbReference type="Proteomes" id="UP001498421"/>
    </source>
</evidence>